<protein>
    <submittedName>
        <fullName evidence="2">Glycoside hydrolase</fullName>
    </submittedName>
</protein>
<evidence type="ECO:0000313" key="3">
    <source>
        <dbReference type="Proteomes" id="UP001215280"/>
    </source>
</evidence>
<dbReference type="AlphaFoldDB" id="A0AAD7NIK2"/>
<keyword evidence="2" id="KW-0378">Hydrolase</keyword>
<feature type="signal peptide" evidence="1">
    <location>
        <begin position="1"/>
        <end position="15"/>
    </location>
</feature>
<organism evidence="2 3">
    <name type="scientific">Mycena maculata</name>
    <dbReference type="NCBI Taxonomy" id="230809"/>
    <lineage>
        <taxon>Eukaryota</taxon>
        <taxon>Fungi</taxon>
        <taxon>Dikarya</taxon>
        <taxon>Basidiomycota</taxon>
        <taxon>Agaricomycotina</taxon>
        <taxon>Agaricomycetes</taxon>
        <taxon>Agaricomycetidae</taxon>
        <taxon>Agaricales</taxon>
        <taxon>Marasmiineae</taxon>
        <taxon>Mycenaceae</taxon>
        <taxon>Mycena</taxon>
    </lineage>
</organism>
<dbReference type="Proteomes" id="UP001215280">
    <property type="component" value="Unassembled WGS sequence"/>
</dbReference>
<dbReference type="Gene3D" id="3.20.20.80">
    <property type="entry name" value="Glycosidases"/>
    <property type="match status" value="1"/>
</dbReference>
<gene>
    <name evidence="2" type="ORF">DFH07DRAFT_815178</name>
</gene>
<dbReference type="Pfam" id="PF03659">
    <property type="entry name" value="Glyco_hydro_71"/>
    <property type="match status" value="1"/>
</dbReference>
<keyword evidence="3" id="KW-1185">Reference proteome</keyword>
<dbReference type="CDD" id="cd11577">
    <property type="entry name" value="GH71"/>
    <property type="match status" value="1"/>
</dbReference>
<dbReference type="GO" id="GO:0051118">
    <property type="term" value="F:glucan endo-1,3-alpha-glucosidase activity"/>
    <property type="evidence" value="ECO:0007669"/>
    <property type="project" value="InterPro"/>
</dbReference>
<accession>A0AAD7NIK2</accession>
<keyword evidence="1" id="KW-0732">Signal</keyword>
<dbReference type="InterPro" id="IPR005197">
    <property type="entry name" value="Glyco_hydro_71"/>
</dbReference>
<sequence length="481" mass="51994">MRFFTVFILALSTRAAVIPSRRSLNARQDTAAKLVVAHHIVGNTFPYTLQDWTNDMTLAAASGIDGFALNVGPDDFQTTQTINAFQAAEALGTNFKLFFSLDMSVLPCATVDDAAALRARVLNFTTHPNQLQVNGRALVSTFAGESCTFGQDTVADGWRSQFTQSPDLKGQITFVPSFFIDPATFTDFSGVMDGAFNFNSGWPIQVTTSFADGITSDLVGSGQGDVNDLNQFIGSNATDLQQIQDLATLAAGGAPLTYMAAVAPWFFTHFGADSFNKNFIFLADQHLYPKRWETLIAARDQIDIVEIVTWNDYGESHYIGPIEGALPTGSEVWVDNFPHQAWLDLTLYYATAFKTGTPPAIENDQIFMWARPHPVDAQAPDPVPAPTNFQLTQDQIWAVVLATAEGNVTLTDGISPPQSFDVVPGVNKLSIPIVPGGTLTGTLERNGQTVVQLATPGANFTFNGAPETFNYNVFVTSASSA</sequence>
<evidence type="ECO:0000256" key="1">
    <source>
        <dbReference type="SAM" id="SignalP"/>
    </source>
</evidence>
<reference evidence="2" key="1">
    <citation type="submission" date="2023-03" db="EMBL/GenBank/DDBJ databases">
        <title>Massive genome expansion in bonnet fungi (Mycena s.s.) driven by repeated elements and novel gene families across ecological guilds.</title>
        <authorList>
            <consortium name="Lawrence Berkeley National Laboratory"/>
            <person name="Harder C.B."/>
            <person name="Miyauchi S."/>
            <person name="Viragh M."/>
            <person name="Kuo A."/>
            <person name="Thoen E."/>
            <person name="Andreopoulos B."/>
            <person name="Lu D."/>
            <person name="Skrede I."/>
            <person name="Drula E."/>
            <person name="Henrissat B."/>
            <person name="Morin E."/>
            <person name="Kohler A."/>
            <person name="Barry K."/>
            <person name="LaButti K."/>
            <person name="Morin E."/>
            <person name="Salamov A."/>
            <person name="Lipzen A."/>
            <person name="Mereny Z."/>
            <person name="Hegedus B."/>
            <person name="Baldrian P."/>
            <person name="Stursova M."/>
            <person name="Weitz H."/>
            <person name="Taylor A."/>
            <person name="Grigoriev I.V."/>
            <person name="Nagy L.G."/>
            <person name="Martin F."/>
            <person name="Kauserud H."/>
        </authorList>
    </citation>
    <scope>NUCLEOTIDE SEQUENCE</scope>
    <source>
        <strain evidence="2">CBHHK188m</strain>
    </source>
</reference>
<name>A0AAD7NIK2_9AGAR</name>
<feature type="chain" id="PRO_5042264230" evidence="1">
    <location>
        <begin position="16"/>
        <end position="481"/>
    </location>
</feature>
<proteinExistence type="predicted"/>
<evidence type="ECO:0000313" key="2">
    <source>
        <dbReference type="EMBL" id="KAJ7761493.1"/>
    </source>
</evidence>
<dbReference type="EMBL" id="JARJLG010000045">
    <property type="protein sequence ID" value="KAJ7761493.1"/>
    <property type="molecule type" value="Genomic_DNA"/>
</dbReference>
<comment type="caution">
    <text evidence="2">The sequence shown here is derived from an EMBL/GenBank/DDBJ whole genome shotgun (WGS) entry which is preliminary data.</text>
</comment>